<gene>
    <name evidence="1" type="ORF">LOK49_LG07G03683</name>
</gene>
<protein>
    <submittedName>
        <fullName evidence="1">Uncharacterized protein</fullName>
    </submittedName>
</protein>
<organism evidence="1 2">
    <name type="scientific">Camellia lanceoleosa</name>
    <dbReference type="NCBI Taxonomy" id="1840588"/>
    <lineage>
        <taxon>Eukaryota</taxon>
        <taxon>Viridiplantae</taxon>
        <taxon>Streptophyta</taxon>
        <taxon>Embryophyta</taxon>
        <taxon>Tracheophyta</taxon>
        <taxon>Spermatophyta</taxon>
        <taxon>Magnoliopsida</taxon>
        <taxon>eudicotyledons</taxon>
        <taxon>Gunneridae</taxon>
        <taxon>Pentapetalae</taxon>
        <taxon>asterids</taxon>
        <taxon>Ericales</taxon>
        <taxon>Theaceae</taxon>
        <taxon>Camellia</taxon>
    </lineage>
</organism>
<keyword evidence="2" id="KW-1185">Reference proteome</keyword>
<dbReference type="EMBL" id="CM045764">
    <property type="protein sequence ID" value="KAI8005716.1"/>
    <property type="molecule type" value="Genomic_DNA"/>
</dbReference>
<sequence>MMEQLKNHDHDQYNSTEPGNEDLKPTSQGCMFDHASCVNSNMRHPEIKFSEAKPVVLNYSIQTGEEFSLEFMRDRVCPKKPFIPNTAGDPNYSTGYSELKGILGITHTGSESGSDISMLAAVEKVPKEFERKNTALYDDKSNYGSMQSVPRTSWDYNSYQGTVQEYASSGASESSSTKIKVLSSLW</sequence>
<comment type="caution">
    <text evidence="1">The sequence shown here is derived from an EMBL/GenBank/DDBJ whole genome shotgun (WGS) entry which is preliminary data.</text>
</comment>
<reference evidence="1 2" key="1">
    <citation type="journal article" date="2022" name="Plant J.">
        <title>Chromosome-level genome of Camellia lanceoleosa provides a valuable resource for understanding genome evolution and self-incompatibility.</title>
        <authorList>
            <person name="Gong W."/>
            <person name="Xiao S."/>
            <person name="Wang L."/>
            <person name="Liao Z."/>
            <person name="Chang Y."/>
            <person name="Mo W."/>
            <person name="Hu G."/>
            <person name="Li W."/>
            <person name="Zhao G."/>
            <person name="Zhu H."/>
            <person name="Hu X."/>
            <person name="Ji K."/>
            <person name="Xiang X."/>
            <person name="Song Q."/>
            <person name="Yuan D."/>
            <person name="Jin S."/>
            <person name="Zhang L."/>
        </authorList>
    </citation>
    <scope>NUCLEOTIDE SEQUENCE [LARGE SCALE GENOMIC DNA]</scope>
    <source>
        <strain evidence="1">SQ_2022a</strain>
    </source>
</reference>
<evidence type="ECO:0000313" key="2">
    <source>
        <dbReference type="Proteomes" id="UP001060215"/>
    </source>
</evidence>
<proteinExistence type="predicted"/>
<name>A0ACC0GYA1_9ERIC</name>
<evidence type="ECO:0000313" key="1">
    <source>
        <dbReference type="EMBL" id="KAI8005716.1"/>
    </source>
</evidence>
<dbReference type="Proteomes" id="UP001060215">
    <property type="component" value="Chromosome 7"/>
</dbReference>
<accession>A0ACC0GYA1</accession>